<dbReference type="InterPro" id="IPR003593">
    <property type="entry name" value="AAA+_ATPase"/>
</dbReference>
<dbReference type="GO" id="GO:0005524">
    <property type="term" value="F:ATP binding"/>
    <property type="evidence" value="ECO:0007669"/>
    <property type="project" value="InterPro"/>
</dbReference>
<feature type="region of interest" description="Disordered" evidence="2">
    <location>
        <begin position="1"/>
        <end position="38"/>
    </location>
</feature>
<dbReference type="EMBL" id="JAKFHA010000026">
    <property type="protein sequence ID" value="MCF2531781.1"/>
    <property type="molecule type" value="Genomic_DNA"/>
</dbReference>
<reference evidence="4" key="1">
    <citation type="submission" date="2022-01" db="EMBL/GenBank/DDBJ databases">
        <title>Genome-Based Taxonomic Classification of the Phylum Actinobacteria.</title>
        <authorList>
            <person name="Gao Y."/>
        </authorList>
    </citation>
    <scope>NUCLEOTIDE SEQUENCE</scope>
    <source>
        <strain evidence="4">KLBMP 8922</strain>
    </source>
</reference>
<protein>
    <submittedName>
        <fullName evidence="4">DUF5925 domain-containing protein</fullName>
    </submittedName>
</protein>
<sequence length="393" mass="42529">MSMPRQIPARIHGVEEAESGGGAPQGATEPLDPSRTLPYSLGLDDSDTPYDVIDALTLAEFVSGRQPWASTTRLDRIRPGAKLVPRGAKVLREVEEDDRQSTLAAGEGWTLRAVVWRSGGGEVTVTADNPKTGRAVMKKAVKNAKAEPQPQDESVAMGFWYHSARRGPYRTTRSITAAPWEQIRRNYAGGTAAAFDKLMAVGRDDVAGRLILLHGPPGTGKTTVLRSLAREWRDWCRMDCVLDPEALFGDTGYLMDVAIGRTGEEDDSEHNRWRLLVLEDCDELIRGEAKRSTGQALSRLLNLTDGLLGQGRNVLVAITTNESLGQLHPAVVRPGRCLAQIEVGPLDYQEATAWLGSSNGVGSASTLAELYALKNGAAPVEAHRPPIGDGMYL</sequence>
<dbReference type="Proteomes" id="UP001165378">
    <property type="component" value="Unassembled WGS sequence"/>
</dbReference>
<dbReference type="Pfam" id="PF00004">
    <property type="entry name" value="AAA"/>
    <property type="match status" value="1"/>
</dbReference>
<evidence type="ECO:0000313" key="5">
    <source>
        <dbReference type="Proteomes" id="UP001165378"/>
    </source>
</evidence>
<evidence type="ECO:0000313" key="4">
    <source>
        <dbReference type="EMBL" id="MCF2531781.1"/>
    </source>
</evidence>
<evidence type="ECO:0000256" key="2">
    <source>
        <dbReference type="SAM" id="MobiDB-lite"/>
    </source>
</evidence>
<dbReference type="InterPro" id="IPR050747">
    <property type="entry name" value="Mitochondrial_chaperone_BCS1"/>
</dbReference>
<keyword evidence="5" id="KW-1185">Reference proteome</keyword>
<dbReference type="Pfam" id="PF19347">
    <property type="entry name" value="DUF5925"/>
    <property type="match status" value="1"/>
</dbReference>
<dbReference type="AlphaFoldDB" id="A0AA41U3G2"/>
<feature type="domain" description="AAA+ ATPase" evidence="3">
    <location>
        <begin position="207"/>
        <end position="347"/>
    </location>
</feature>
<dbReference type="InterPro" id="IPR027417">
    <property type="entry name" value="P-loop_NTPase"/>
</dbReference>
<dbReference type="InterPro" id="IPR045969">
    <property type="entry name" value="DUF5925"/>
</dbReference>
<evidence type="ECO:0000259" key="3">
    <source>
        <dbReference type="SMART" id="SM00382"/>
    </source>
</evidence>
<dbReference type="PANTHER" id="PTHR23070">
    <property type="entry name" value="BCS1 AAA-TYPE ATPASE"/>
    <property type="match status" value="1"/>
</dbReference>
<dbReference type="SMART" id="SM00382">
    <property type="entry name" value="AAA"/>
    <property type="match status" value="1"/>
</dbReference>
<name>A0AA41U3G2_9ACTN</name>
<evidence type="ECO:0000256" key="1">
    <source>
        <dbReference type="ARBA" id="ARBA00007448"/>
    </source>
</evidence>
<gene>
    <name evidence="4" type="ORF">LZ495_31815</name>
</gene>
<dbReference type="GO" id="GO:0016887">
    <property type="term" value="F:ATP hydrolysis activity"/>
    <property type="evidence" value="ECO:0007669"/>
    <property type="project" value="InterPro"/>
</dbReference>
<dbReference type="RefSeq" id="WP_235056427.1">
    <property type="nucleotide sequence ID" value="NZ_JAKFHA010000026.1"/>
</dbReference>
<accession>A0AA41U3G2</accession>
<organism evidence="4 5">
    <name type="scientific">Yinghuangia soli</name>
    <dbReference type="NCBI Taxonomy" id="2908204"/>
    <lineage>
        <taxon>Bacteria</taxon>
        <taxon>Bacillati</taxon>
        <taxon>Actinomycetota</taxon>
        <taxon>Actinomycetes</taxon>
        <taxon>Kitasatosporales</taxon>
        <taxon>Streptomycetaceae</taxon>
        <taxon>Yinghuangia</taxon>
    </lineage>
</organism>
<dbReference type="CDD" id="cd00009">
    <property type="entry name" value="AAA"/>
    <property type="match status" value="1"/>
</dbReference>
<comment type="similarity">
    <text evidence="1">Belongs to the AAA ATPase family. BCS1 subfamily.</text>
</comment>
<dbReference type="SUPFAM" id="SSF52540">
    <property type="entry name" value="P-loop containing nucleoside triphosphate hydrolases"/>
    <property type="match status" value="1"/>
</dbReference>
<dbReference type="Gene3D" id="3.40.50.300">
    <property type="entry name" value="P-loop containing nucleotide triphosphate hydrolases"/>
    <property type="match status" value="1"/>
</dbReference>
<comment type="caution">
    <text evidence="4">The sequence shown here is derived from an EMBL/GenBank/DDBJ whole genome shotgun (WGS) entry which is preliminary data.</text>
</comment>
<proteinExistence type="inferred from homology"/>
<dbReference type="InterPro" id="IPR003959">
    <property type="entry name" value="ATPase_AAA_core"/>
</dbReference>